<comment type="caution">
    <text evidence="2">The sequence shown here is derived from an EMBL/GenBank/DDBJ whole genome shotgun (WGS) entry which is preliminary data.</text>
</comment>
<dbReference type="PANTHER" id="PTHR11440">
    <property type="entry name" value="LECITHIN-CHOLESTEROL ACYLTRANSFERASE-RELATED"/>
    <property type="match status" value="1"/>
</dbReference>
<dbReference type="AlphaFoldDB" id="A0AA36NJJ5"/>
<evidence type="ECO:0000313" key="2">
    <source>
        <dbReference type="EMBL" id="CAJ1404798.1"/>
    </source>
</evidence>
<dbReference type="InterPro" id="IPR003386">
    <property type="entry name" value="LACT/PDAT_acylTrfase"/>
</dbReference>
<proteinExistence type="predicted"/>
<dbReference type="Gene3D" id="3.40.50.1820">
    <property type="entry name" value="alpha/beta hydrolase"/>
    <property type="match status" value="1"/>
</dbReference>
<organism evidence="2 3">
    <name type="scientific">Effrenium voratum</name>
    <dbReference type="NCBI Taxonomy" id="2562239"/>
    <lineage>
        <taxon>Eukaryota</taxon>
        <taxon>Sar</taxon>
        <taxon>Alveolata</taxon>
        <taxon>Dinophyceae</taxon>
        <taxon>Suessiales</taxon>
        <taxon>Symbiodiniaceae</taxon>
        <taxon>Effrenium</taxon>
    </lineage>
</organism>
<dbReference type="Proteomes" id="UP001178507">
    <property type="component" value="Unassembled WGS sequence"/>
</dbReference>
<evidence type="ECO:0000313" key="3">
    <source>
        <dbReference type="Proteomes" id="UP001178507"/>
    </source>
</evidence>
<feature type="chain" id="PRO_5041296593" evidence="1">
    <location>
        <begin position="17"/>
        <end position="435"/>
    </location>
</feature>
<dbReference type="Pfam" id="PF02450">
    <property type="entry name" value="LCAT"/>
    <property type="match status" value="1"/>
</dbReference>
<dbReference type="SUPFAM" id="SSF53474">
    <property type="entry name" value="alpha/beta-Hydrolases"/>
    <property type="match status" value="1"/>
</dbReference>
<name>A0AA36NJJ5_9DINO</name>
<keyword evidence="3" id="KW-1185">Reference proteome</keyword>
<dbReference type="GO" id="GO:0008374">
    <property type="term" value="F:O-acyltransferase activity"/>
    <property type="evidence" value="ECO:0007669"/>
    <property type="project" value="InterPro"/>
</dbReference>
<reference evidence="2" key="1">
    <citation type="submission" date="2023-08" db="EMBL/GenBank/DDBJ databases">
        <authorList>
            <person name="Chen Y."/>
            <person name="Shah S."/>
            <person name="Dougan E. K."/>
            <person name="Thang M."/>
            <person name="Chan C."/>
        </authorList>
    </citation>
    <scope>NUCLEOTIDE SEQUENCE</scope>
</reference>
<evidence type="ECO:0000256" key="1">
    <source>
        <dbReference type="SAM" id="SignalP"/>
    </source>
</evidence>
<gene>
    <name evidence="2" type="ORF">EVOR1521_LOCUS27181</name>
</gene>
<dbReference type="InterPro" id="IPR029058">
    <property type="entry name" value="AB_hydrolase_fold"/>
</dbReference>
<dbReference type="GO" id="GO:0006629">
    <property type="term" value="P:lipid metabolic process"/>
    <property type="evidence" value="ECO:0007669"/>
    <property type="project" value="InterPro"/>
</dbReference>
<keyword evidence="1" id="KW-0732">Signal</keyword>
<accession>A0AA36NJJ5</accession>
<sequence>MAKRLALCGVFCFAAANRPVVLVPGLTGSGLEVKQHAAAMPHWYCKKDTHDKWMKAWVDPVQALPGEVDCLIARLTLTYDAASDTYSNLANVELRALGWANGTGASGLTTVNSSYVNESYVNSVNSAHGLDLLYSYEFGPMLKKLESRGYALGKDVFLAPYDWRLAGDAHAQRKNGVGGYYQQLQQLIEEIVEASGQPAVVLSHSLGCPTMLHFFHLYVSEAWRARHIHGWLALSGPWTGGASQVMAYLGGWTLGLPSWLVPHDYVRPVQVNASSGVWMTPHPKGFGNRTLVVTPSRNYTAADMPDMVKLIGGEGWGRQTGSLFSKLQPSLAEIQSPPSGMHMESWYSTGVPTIEGLVYDTDLSEGFNQAPSKTIRGEGDGLVNLVSLSQVEKVWPSSTTTRVFANCSHFGILSDPRVLEALVEYLSEKPAPVFV</sequence>
<protein>
    <submittedName>
        <fullName evidence="2">Uncharacterized protein</fullName>
    </submittedName>
</protein>
<dbReference type="EMBL" id="CAUJNA010003556">
    <property type="protein sequence ID" value="CAJ1404798.1"/>
    <property type="molecule type" value="Genomic_DNA"/>
</dbReference>
<feature type="signal peptide" evidence="1">
    <location>
        <begin position="1"/>
        <end position="16"/>
    </location>
</feature>